<name>A0A9K3E792_HELAN</name>
<keyword evidence="2" id="KW-1185">Reference proteome</keyword>
<organism evidence="1 2">
    <name type="scientific">Helianthus annuus</name>
    <name type="common">Common sunflower</name>
    <dbReference type="NCBI Taxonomy" id="4232"/>
    <lineage>
        <taxon>Eukaryota</taxon>
        <taxon>Viridiplantae</taxon>
        <taxon>Streptophyta</taxon>
        <taxon>Embryophyta</taxon>
        <taxon>Tracheophyta</taxon>
        <taxon>Spermatophyta</taxon>
        <taxon>Magnoliopsida</taxon>
        <taxon>eudicotyledons</taxon>
        <taxon>Gunneridae</taxon>
        <taxon>Pentapetalae</taxon>
        <taxon>asterids</taxon>
        <taxon>campanulids</taxon>
        <taxon>Asterales</taxon>
        <taxon>Asteraceae</taxon>
        <taxon>Asteroideae</taxon>
        <taxon>Heliantheae alliance</taxon>
        <taxon>Heliantheae</taxon>
        <taxon>Helianthus</taxon>
    </lineage>
</organism>
<proteinExistence type="predicted"/>
<dbReference type="AlphaFoldDB" id="A0A9K3E792"/>
<gene>
    <name evidence="1" type="ORF">HanXRQr2_Chr14g0634811</name>
</gene>
<evidence type="ECO:0000313" key="1">
    <source>
        <dbReference type="EMBL" id="KAF5768300.1"/>
    </source>
</evidence>
<dbReference type="Proteomes" id="UP000215914">
    <property type="component" value="Unassembled WGS sequence"/>
</dbReference>
<dbReference type="Gramene" id="mRNA:HanXRQr2_Chr14g0634811">
    <property type="protein sequence ID" value="CDS:HanXRQr2_Chr14g0634811.1"/>
    <property type="gene ID" value="HanXRQr2_Chr14g0634811"/>
</dbReference>
<protein>
    <submittedName>
        <fullName evidence="1">Uncharacterized protein</fullName>
    </submittedName>
</protein>
<reference evidence="1" key="1">
    <citation type="journal article" date="2017" name="Nature">
        <title>The sunflower genome provides insights into oil metabolism, flowering and Asterid evolution.</title>
        <authorList>
            <person name="Badouin H."/>
            <person name="Gouzy J."/>
            <person name="Grassa C.J."/>
            <person name="Murat F."/>
            <person name="Staton S.E."/>
            <person name="Cottret L."/>
            <person name="Lelandais-Briere C."/>
            <person name="Owens G.L."/>
            <person name="Carrere S."/>
            <person name="Mayjonade B."/>
            <person name="Legrand L."/>
            <person name="Gill N."/>
            <person name="Kane N.C."/>
            <person name="Bowers J.E."/>
            <person name="Hubner S."/>
            <person name="Bellec A."/>
            <person name="Berard A."/>
            <person name="Berges H."/>
            <person name="Blanchet N."/>
            <person name="Boniface M.C."/>
            <person name="Brunel D."/>
            <person name="Catrice O."/>
            <person name="Chaidir N."/>
            <person name="Claudel C."/>
            <person name="Donnadieu C."/>
            <person name="Faraut T."/>
            <person name="Fievet G."/>
            <person name="Helmstetter N."/>
            <person name="King M."/>
            <person name="Knapp S.J."/>
            <person name="Lai Z."/>
            <person name="Le Paslier M.C."/>
            <person name="Lippi Y."/>
            <person name="Lorenzon L."/>
            <person name="Mandel J.R."/>
            <person name="Marage G."/>
            <person name="Marchand G."/>
            <person name="Marquand E."/>
            <person name="Bret-Mestries E."/>
            <person name="Morien E."/>
            <person name="Nambeesan S."/>
            <person name="Nguyen T."/>
            <person name="Pegot-Espagnet P."/>
            <person name="Pouilly N."/>
            <person name="Raftis F."/>
            <person name="Sallet E."/>
            <person name="Schiex T."/>
            <person name="Thomas J."/>
            <person name="Vandecasteele C."/>
            <person name="Vares D."/>
            <person name="Vear F."/>
            <person name="Vautrin S."/>
            <person name="Crespi M."/>
            <person name="Mangin B."/>
            <person name="Burke J.M."/>
            <person name="Salse J."/>
            <person name="Munos S."/>
            <person name="Vincourt P."/>
            <person name="Rieseberg L.H."/>
            <person name="Langlade N.B."/>
        </authorList>
    </citation>
    <scope>NUCLEOTIDE SEQUENCE</scope>
    <source>
        <tissue evidence="1">Leaves</tissue>
    </source>
</reference>
<dbReference type="EMBL" id="MNCJ02000329">
    <property type="protein sequence ID" value="KAF5768300.1"/>
    <property type="molecule type" value="Genomic_DNA"/>
</dbReference>
<reference evidence="1" key="2">
    <citation type="submission" date="2020-06" db="EMBL/GenBank/DDBJ databases">
        <title>Helianthus annuus Genome sequencing and assembly Release 2.</title>
        <authorList>
            <person name="Gouzy J."/>
            <person name="Langlade N."/>
            <person name="Munos S."/>
        </authorList>
    </citation>
    <scope>NUCLEOTIDE SEQUENCE</scope>
    <source>
        <tissue evidence="1">Leaves</tissue>
    </source>
</reference>
<accession>A0A9K3E792</accession>
<sequence length="56" mass="6935">MILEGLMKSFKENIEVEKKWLLEMHQEIEEDHERKKNVNFKLCKKMLTTKEKTWKL</sequence>
<evidence type="ECO:0000313" key="2">
    <source>
        <dbReference type="Proteomes" id="UP000215914"/>
    </source>
</evidence>
<comment type="caution">
    <text evidence="1">The sequence shown here is derived from an EMBL/GenBank/DDBJ whole genome shotgun (WGS) entry which is preliminary data.</text>
</comment>